<organism evidence="3 4">
    <name type="scientific">Cyclotella cryptica</name>
    <dbReference type="NCBI Taxonomy" id="29204"/>
    <lineage>
        <taxon>Eukaryota</taxon>
        <taxon>Sar</taxon>
        <taxon>Stramenopiles</taxon>
        <taxon>Ochrophyta</taxon>
        <taxon>Bacillariophyta</taxon>
        <taxon>Coscinodiscophyceae</taxon>
        <taxon>Thalassiosirophycidae</taxon>
        <taxon>Stephanodiscales</taxon>
        <taxon>Stephanodiscaceae</taxon>
        <taxon>Cyclotella</taxon>
    </lineage>
</organism>
<dbReference type="EMBL" id="JABMIG020000034">
    <property type="protein sequence ID" value="KAL3800140.1"/>
    <property type="molecule type" value="Genomic_DNA"/>
</dbReference>
<keyword evidence="4" id="KW-1185">Reference proteome</keyword>
<dbReference type="AlphaFoldDB" id="A0ABD3QID3"/>
<evidence type="ECO:0000256" key="1">
    <source>
        <dbReference type="SAM" id="Coils"/>
    </source>
</evidence>
<gene>
    <name evidence="3" type="ORF">HJC23_001061</name>
</gene>
<feature type="compositionally biased region" description="Polar residues" evidence="2">
    <location>
        <begin position="75"/>
        <end position="88"/>
    </location>
</feature>
<protein>
    <submittedName>
        <fullName evidence="3">Uncharacterized protein</fullName>
    </submittedName>
</protein>
<sequence>MVCMSDNTPQSPGLSPRTRRESTRMAACDDPLDRMEELAKLHERRQQRLMQLRELRQGKPVSSWASDLSDHAKLSPSTSSPKYRNQRSIRALSKSLPPNTETPPFNTSSPLTKSSSTKGRIEGRGRSSVPSAPFSREESPHPARLLTRTKSVDAPADTVDLIKRPISKTRHPSSQMPLRKSASNSRHAGSTQRASEAKKESSNPPVFKTREIEVRAEALSCHDEDNGQAKEQKTSGDLSGESQKSSDKSGGQLHIKGSSQTKTLPSSMGRIPSNSNLSLLKLFDNNSDFDYTKSAEELSHLIAAMQAEFQTLRDAKAHAEAIADKLRTDFTLHQQESEAQLLTLSSENERLKSAEFELKLKLDQETDRANKAEKEKCVLRSRLLRAQNEKISAETKVTVLEVENVSLRKTLDTLTKNGGYKVSEVIENDLGM</sequence>
<dbReference type="Proteomes" id="UP001516023">
    <property type="component" value="Unassembled WGS sequence"/>
</dbReference>
<feature type="compositionally biased region" description="Polar residues" evidence="2">
    <location>
        <begin position="172"/>
        <end position="194"/>
    </location>
</feature>
<reference evidence="3 4" key="1">
    <citation type="journal article" date="2020" name="G3 (Bethesda)">
        <title>Improved Reference Genome for Cyclotella cryptica CCMP332, a Model for Cell Wall Morphogenesis, Salinity Adaptation, and Lipid Production in Diatoms (Bacillariophyta).</title>
        <authorList>
            <person name="Roberts W.R."/>
            <person name="Downey K.M."/>
            <person name="Ruck E.C."/>
            <person name="Traller J.C."/>
            <person name="Alverson A.J."/>
        </authorList>
    </citation>
    <scope>NUCLEOTIDE SEQUENCE [LARGE SCALE GENOMIC DNA]</scope>
    <source>
        <strain evidence="3 4">CCMP332</strain>
    </source>
</reference>
<proteinExistence type="predicted"/>
<keyword evidence="1" id="KW-0175">Coiled coil</keyword>
<feature type="compositionally biased region" description="Polar residues" evidence="2">
    <location>
        <begin position="1"/>
        <end position="13"/>
    </location>
</feature>
<feature type="compositionally biased region" description="Polar residues" evidence="2">
    <location>
        <begin position="257"/>
        <end position="270"/>
    </location>
</feature>
<feature type="coiled-coil region" evidence="1">
    <location>
        <begin position="295"/>
        <end position="375"/>
    </location>
</feature>
<evidence type="ECO:0000313" key="3">
    <source>
        <dbReference type="EMBL" id="KAL3800140.1"/>
    </source>
</evidence>
<name>A0ABD3QID3_9STRA</name>
<accession>A0ABD3QID3</accession>
<feature type="compositionally biased region" description="Basic and acidic residues" evidence="2">
    <location>
        <begin position="208"/>
        <end position="234"/>
    </location>
</feature>
<feature type="region of interest" description="Disordered" evidence="2">
    <location>
        <begin position="52"/>
        <end position="270"/>
    </location>
</feature>
<feature type="compositionally biased region" description="Low complexity" evidence="2">
    <location>
        <begin position="107"/>
        <end position="118"/>
    </location>
</feature>
<feature type="region of interest" description="Disordered" evidence="2">
    <location>
        <begin position="1"/>
        <end position="31"/>
    </location>
</feature>
<evidence type="ECO:0000256" key="2">
    <source>
        <dbReference type="SAM" id="MobiDB-lite"/>
    </source>
</evidence>
<evidence type="ECO:0000313" key="4">
    <source>
        <dbReference type="Proteomes" id="UP001516023"/>
    </source>
</evidence>
<comment type="caution">
    <text evidence="3">The sequence shown here is derived from an EMBL/GenBank/DDBJ whole genome shotgun (WGS) entry which is preliminary data.</text>
</comment>
<feature type="compositionally biased region" description="Polar residues" evidence="2">
    <location>
        <begin position="96"/>
        <end position="106"/>
    </location>
</feature>